<sequence length="844" mass="92336">MNAVTKSFADALRHPSARLTQHLKIWIGTLDLGLDVLKFKVRAGFCKDYTVDVTVTSPRLDIDGKQCVGRRAGLQIDEQAAVPSANYVEPVNHEAATFNGVVTRWKRLRTSRDEATYRLRIEPRFAALCKRMIRSDTFKDVTFQEMATKAVVDRKNFDAFDVEFDLEGEQEKMAQVVMYEESVWNFLTRHAKRKGIFWFYKQGRGRKGQLDTLVFANHPRAYLRSIDVPLLANSGLNSNWHEAVLEVSEQRELVVATLELWERNYRTPEDPLQATASVSKDADDRSVFGQISCSTEFHLTQPQGEALVQTRRDEQIARQATLSGTTNAKGVAPGVVVKLTNTKLASAEYGFVITSMKMDGSRTQPAHIRFKAMPAHLTYRPEFVYAQDWRFLEGPVVGVVTTFDSAPYGCMDEHGRYPVLPKFLQGSGNTDKQLLKLRLLRPSSSYQGGFHSPLLPGTEVILDAAHRDVDRIHITGALHDYSHPDVVHGAQAMFSYAIWRSPLRGAEIVFNDLQSKESARIATVYSQSAVNLGYLLNSKKLQRGEGFEITTQAWGTMRAPKGLFLSADAATGADTPHLEMQAAIQQLEASQAEVASLRQQAQRAAAELSELKAQQDQLAGAFRELQKAVILMSAPEGIGMVTPKTIQLAGGEHLALTAASNADVNAGDNVTMAAGEAVSLFAVNKGIKALAANGTVDIQAQAGKLQLFAEQDMKVTSADGSLNVCGGKSVTISDGAGAYIKLRGGNIEIGCPGTVLVRAAGMPRGGPASLQRQFQTDKQLDDLHVGYMDADGQPIHAEVLSLLKSDGSIQKLTTGADGRASLVQTVFDHFKAQMPQRLEGSSGE</sequence>
<keyword evidence="1" id="KW-0175">Coiled coil</keyword>
<dbReference type="Pfam" id="PF05954">
    <property type="entry name" value="Phage_GPD"/>
    <property type="match status" value="1"/>
</dbReference>
<dbReference type="InterPro" id="IPR037026">
    <property type="entry name" value="Vgr_OB-fold_dom_sf"/>
</dbReference>
<dbReference type="InterPro" id="IPR028244">
    <property type="entry name" value="T6SS_Rhs_Vgr_dom"/>
</dbReference>
<dbReference type="Pfam" id="PF13296">
    <property type="entry name" value="T6SS_Vgr"/>
    <property type="match status" value="1"/>
</dbReference>
<proteinExistence type="predicted"/>
<dbReference type="Proteomes" id="UP000298656">
    <property type="component" value="Chromosome 2"/>
</dbReference>
<feature type="coiled-coil region" evidence="1">
    <location>
        <begin position="580"/>
        <end position="628"/>
    </location>
</feature>
<dbReference type="NCBIfam" id="TIGR01646">
    <property type="entry name" value="vgr_GE"/>
    <property type="match status" value="1"/>
</dbReference>
<evidence type="ECO:0000313" key="5">
    <source>
        <dbReference type="Proteomes" id="UP000298656"/>
    </source>
</evidence>
<evidence type="ECO:0000259" key="3">
    <source>
        <dbReference type="Pfam" id="PF13296"/>
    </source>
</evidence>
<dbReference type="Pfam" id="PF10106">
    <property type="entry name" value="DUF2345"/>
    <property type="match status" value="1"/>
</dbReference>
<feature type="domain" description="DUF2345" evidence="2">
    <location>
        <begin position="619"/>
        <end position="768"/>
    </location>
</feature>
<dbReference type="InterPro" id="IPR018769">
    <property type="entry name" value="VgrG2_DUF2345"/>
</dbReference>
<dbReference type="Gene3D" id="2.40.50.230">
    <property type="entry name" value="Gp5 N-terminal domain"/>
    <property type="match status" value="1"/>
</dbReference>
<dbReference type="SUPFAM" id="SSF69279">
    <property type="entry name" value="Phage tail proteins"/>
    <property type="match status" value="2"/>
</dbReference>
<name>A0A4P8IZT5_9BURK</name>
<organism evidence="4 5">
    <name type="scientific">Trinickia violacea</name>
    <dbReference type="NCBI Taxonomy" id="2571746"/>
    <lineage>
        <taxon>Bacteria</taxon>
        <taxon>Pseudomonadati</taxon>
        <taxon>Pseudomonadota</taxon>
        <taxon>Betaproteobacteria</taxon>
        <taxon>Burkholderiales</taxon>
        <taxon>Burkholderiaceae</taxon>
        <taxon>Trinickia</taxon>
    </lineage>
</organism>
<evidence type="ECO:0000256" key="1">
    <source>
        <dbReference type="SAM" id="Coils"/>
    </source>
</evidence>
<dbReference type="EMBL" id="CP040078">
    <property type="protein sequence ID" value="QCP54902.1"/>
    <property type="molecule type" value="Genomic_DNA"/>
</dbReference>
<feature type="domain" description="Putative type VI secretion system Rhs element associated Vgr" evidence="3">
    <location>
        <begin position="506"/>
        <end position="601"/>
    </location>
</feature>
<keyword evidence="5" id="KW-1185">Reference proteome</keyword>
<dbReference type="Gene3D" id="4.10.220.110">
    <property type="match status" value="1"/>
</dbReference>
<gene>
    <name evidence="4" type="primary">vgrG</name>
    <name evidence="4" type="ORF">FAZ95_29285</name>
</gene>
<dbReference type="AlphaFoldDB" id="A0A4P8IZT5"/>
<dbReference type="OrthoDB" id="8590234at2"/>
<accession>A0A4P8IZT5</accession>
<protein>
    <submittedName>
        <fullName evidence="4">Type VI secretion system tip protein VgrG</fullName>
    </submittedName>
</protein>
<evidence type="ECO:0000259" key="2">
    <source>
        <dbReference type="Pfam" id="PF10106"/>
    </source>
</evidence>
<dbReference type="Gene3D" id="2.30.110.50">
    <property type="match status" value="1"/>
</dbReference>
<dbReference type="Gene3D" id="3.55.50.10">
    <property type="entry name" value="Baseplate protein-like domains"/>
    <property type="match status" value="1"/>
</dbReference>
<dbReference type="SUPFAM" id="SSF69255">
    <property type="entry name" value="gp5 N-terminal domain-like"/>
    <property type="match status" value="1"/>
</dbReference>
<dbReference type="InterPro" id="IPR006533">
    <property type="entry name" value="T6SS_Vgr_RhsGE"/>
</dbReference>
<dbReference type="KEGG" id="tvl:FAZ95_29285"/>
<reference evidence="4 5" key="1">
    <citation type="submission" date="2019-05" db="EMBL/GenBank/DDBJ databases">
        <title>Burkholderia sp. DHOD12, isolated from subtropical forest soil.</title>
        <authorList>
            <person name="Gao Z.-H."/>
            <person name="Qiu L.-H."/>
        </authorList>
    </citation>
    <scope>NUCLEOTIDE SEQUENCE [LARGE SCALE GENOMIC DNA]</scope>
    <source>
        <strain evidence="4 5">DHOD12</strain>
    </source>
</reference>
<evidence type="ECO:0000313" key="4">
    <source>
        <dbReference type="EMBL" id="QCP54902.1"/>
    </source>
</evidence>